<dbReference type="GeneID" id="19459786"/>
<evidence type="ECO:0000259" key="4">
    <source>
        <dbReference type="PROSITE" id="PS50172"/>
    </source>
</evidence>
<keyword evidence="2" id="KW-0539">Nucleus</keyword>
<dbReference type="Pfam" id="PF12738">
    <property type="entry name" value="PTCB-BRCT"/>
    <property type="match status" value="3"/>
</dbReference>
<feature type="region of interest" description="Disordered" evidence="3">
    <location>
        <begin position="513"/>
        <end position="632"/>
    </location>
</feature>
<feature type="region of interest" description="Disordered" evidence="3">
    <location>
        <begin position="774"/>
        <end position="810"/>
    </location>
</feature>
<feature type="compositionally biased region" description="Basic and acidic residues" evidence="3">
    <location>
        <begin position="596"/>
        <end position="608"/>
    </location>
</feature>
<name>S3DT07_GLAL2</name>
<feature type="domain" description="BRCT" evidence="4">
    <location>
        <begin position="312"/>
        <end position="413"/>
    </location>
</feature>
<dbReference type="InterPro" id="IPR059215">
    <property type="entry name" value="BRCT2_TopBP1-like"/>
</dbReference>
<dbReference type="OrthoDB" id="251770at2759"/>
<feature type="compositionally biased region" description="Polar residues" evidence="3">
    <location>
        <begin position="789"/>
        <end position="808"/>
    </location>
</feature>
<dbReference type="Proteomes" id="UP000016922">
    <property type="component" value="Unassembled WGS sequence"/>
</dbReference>
<accession>S3DT07</accession>
<feature type="compositionally biased region" description="Basic and acidic residues" evidence="3">
    <location>
        <begin position="529"/>
        <end position="538"/>
    </location>
</feature>
<dbReference type="Pfam" id="PF04082">
    <property type="entry name" value="Fungal_trans"/>
    <property type="match status" value="1"/>
</dbReference>
<dbReference type="CDD" id="cd17723">
    <property type="entry name" value="BRCT_Rad4_rpt4"/>
    <property type="match status" value="1"/>
</dbReference>
<dbReference type="GO" id="GO:0003677">
    <property type="term" value="F:DNA binding"/>
    <property type="evidence" value="ECO:0007669"/>
    <property type="project" value="InterPro"/>
</dbReference>
<dbReference type="GO" id="GO:0008270">
    <property type="term" value="F:zinc ion binding"/>
    <property type="evidence" value="ECO:0007669"/>
    <property type="project" value="InterPro"/>
</dbReference>
<dbReference type="PROSITE" id="PS50172">
    <property type="entry name" value="BRCT"/>
    <property type="match status" value="4"/>
</dbReference>
<dbReference type="SUPFAM" id="SSF52113">
    <property type="entry name" value="BRCT domain"/>
    <property type="match status" value="4"/>
</dbReference>
<dbReference type="SMART" id="SM00906">
    <property type="entry name" value="Fungal_trans"/>
    <property type="match status" value="1"/>
</dbReference>
<dbReference type="GO" id="GO:0033314">
    <property type="term" value="P:mitotic DNA replication checkpoint signaling"/>
    <property type="evidence" value="ECO:0007669"/>
    <property type="project" value="TreeGrafter"/>
</dbReference>
<proteinExistence type="predicted"/>
<protein>
    <submittedName>
        <fullName evidence="5">BRCT</fullName>
    </submittedName>
</protein>
<feature type="compositionally biased region" description="Basic and acidic residues" evidence="3">
    <location>
        <begin position="573"/>
        <end position="583"/>
    </location>
</feature>
<dbReference type="InterPro" id="IPR007219">
    <property type="entry name" value="XnlR_reg_dom"/>
</dbReference>
<dbReference type="RefSeq" id="XP_008083677.1">
    <property type="nucleotide sequence ID" value="XM_008085486.1"/>
</dbReference>
<keyword evidence="1" id="KW-0677">Repeat</keyword>
<feature type="domain" description="BRCT" evidence="4">
    <location>
        <begin position="425"/>
        <end position="511"/>
    </location>
</feature>
<dbReference type="GO" id="GO:0006351">
    <property type="term" value="P:DNA-templated transcription"/>
    <property type="evidence" value="ECO:0007669"/>
    <property type="project" value="InterPro"/>
</dbReference>
<dbReference type="eggNOG" id="KOG1929">
    <property type="taxonomic scope" value="Eukaryota"/>
</dbReference>
<dbReference type="KEGG" id="glz:GLAREA_00728"/>
<sequence length="1303" mass="145540">METNSDSSRVLVNGVSDNTRPLAGAVVCCTSVPEEKRTALAEYCQQMGATHRLDLTVDVTHLIVGDYKTTKYRYVAKGRPDVKPMTIGWLEAVRDLWMNDEEMDVEALEKEHALPTFNGLKFSMTGCDDPDERSDFANQVRSNGATYEGDLTKQITHLISFRTDGAKYNAARNWKLQVVSPEWVRDSLERGMILDEKLYDPIMPVEERGKGAWDKTKPKRVSLGKRSRDASVSGMEGVKRKLRRTASTKLNSQSGRMWEDIVGGGNITEVARSGVWDAQEVTTQLSFAKPRPRAENTVTVGPAQPLLENRTSTSGFFNGCRFYSYGFSRDKEEVLCGHLLPQGAEVVGSLDELRSVSNLDPPAHLFMVVPHDLPISKHPDLPLSQLLIRKITVWWVEKCIQEKKFIDPDQYIIGRPLPVFPIVGFQGMTVCSSGFSGIDLLHLKKAINLIGAKYSEHMTKDCSVLISKSQTGLRKDKYEYAKDWKIPILAADWLWECISQGVRVEPKAHTFRSQKRLDALPTITAPPKTKPEEEKERSPPTQNHLALKIEVERQPSPVADTSVVTAPNQAAKIKQEQETHSAPKEIQASDATSEDASFKLDPLSERDPISPSRTVSTAPAPSGHPHSKSIHEDYSSGISDLLAKTRRSVQPASNEGPEGVRKRGPSRIFGRVASNMSATSNTHSRSASVDSTATHSNAVEPVATKDDQLAMFLNGDRNMEKDNESQPPSTQLQYADEESAAVTERVMARMLGEKLPPRRSGLKQKAITITSVSDLETRARSTRQRARQNPNGTYLEMSSRNFTSSSTNDKAHQLIRRGTATARDLVNNNVAFRFKVKCYYVNTKTETATPVVAPTDVPLLPGRTPQSQGVEYQVLIEARKLLNDILERHGHLTEVWDAYFRNLHRSLPIINQEQLQRQFTNNDETSQAHFPLVLLSIYLLITRLLPHNPEKGDDQLYVQLKSIHSLLQSTGNVSTDLIQAGLMIAVYEHSQAMHRDAWLTVGTCARMGHLLGLHTLIKQVSPPEGSQRAGFEEKRRLWWIIVVLERIVSHDSKDTRLPFASEPPHAHDILPPRSLEVETPPIVISDMLLPEHINLEDRGAIPSRQFTGLGPFPTTIQAVYLSTLIDEHIKTTFSNPELRKLNARKLHACLESFSGACIPGPGKSEGTYCGSYSIRTFAVFALYEHELALAVQEGDLDSISQITTSSLALANLVIYLTGSTEDKPIDMPTLSYWSHRITYLACMTFIKYAPRDGDWEGKIEVCRRYLGQLTPRFRIYSDALLDIDEARKNALRSSESTSMMIDT</sequence>
<evidence type="ECO:0000256" key="1">
    <source>
        <dbReference type="ARBA" id="ARBA00022737"/>
    </source>
</evidence>
<feature type="region of interest" description="Disordered" evidence="3">
    <location>
        <begin position="646"/>
        <end position="740"/>
    </location>
</feature>
<dbReference type="GO" id="GO:0007095">
    <property type="term" value="P:mitotic G2 DNA damage checkpoint signaling"/>
    <property type="evidence" value="ECO:0007669"/>
    <property type="project" value="TreeGrafter"/>
</dbReference>
<feature type="domain" description="BRCT" evidence="4">
    <location>
        <begin position="112"/>
        <end position="201"/>
    </location>
</feature>
<dbReference type="GO" id="GO:0006270">
    <property type="term" value="P:DNA replication initiation"/>
    <property type="evidence" value="ECO:0007669"/>
    <property type="project" value="TreeGrafter"/>
</dbReference>
<dbReference type="SMART" id="SM00292">
    <property type="entry name" value="BRCT"/>
    <property type="match status" value="4"/>
</dbReference>
<evidence type="ECO:0000313" key="5">
    <source>
        <dbReference type="EMBL" id="EPE29568.1"/>
    </source>
</evidence>
<gene>
    <name evidence="5" type="ORF">GLAREA_00728</name>
</gene>
<evidence type="ECO:0000313" key="6">
    <source>
        <dbReference type="Proteomes" id="UP000016922"/>
    </source>
</evidence>
<evidence type="ECO:0000256" key="3">
    <source>
        <dbReference type="SAM" id="MobiDB-lite"/>
    </source>
</evidence>
<dbReference type="CDD" id="cd17731">
    <property type="entry name" value="BRCT_TopBP1_rpt2_like"/>
    <property type="match status" value="1"/>
</dbReference>
<feature type="compositionally biased region" description="Polar residues" evidence="3">
    <location>
        <begin position="674"/>
        <end position="697"/>
    </location>
</feature>
<dbReference type="PANTHER" id="PTHR13561">
    <property type="entry name" value="DNA REPLICATION REGULATOR DPB11-RELATED"/>
    <property type="match status" value="1"/>
</dbReference>
<evidence type="ECO:0000256" key="2">
    <source>
        <dbReference type="ARBA" id="ARBA00023242"/>
    </source>
</evidence>
<dbReference type="InterPro" id="IPR036420">
    <property type="entry name" value="BRCT_dom_sf"/>
</dbReference>
<dbReference type="Gene3D" id="3.40.50.10190">
    <property type="entry name" value="BRCT domain"/>
    <property type="match status" value="4"/>
</dbReference>
<reference evidence="5 6" key="1">
    <citation type="journal article" date="2013" name="BMC Genomics">
        <title>Genomics-driven discovery of the pneumocandin biosynthetic gene cluster in the fungus Glarea lozoyensis.</title>
        <authorList>
            <person name="Chen L."/>
            <person name="Yue Q."/>
            <person name="Zhang X."/>
            <person name="Xiang M."/>
            <person name="Wang C."/>
            <person name="Li S."/>
            <person name="Che Y."/>
            <person name="Ortiz-Lopez F.J."/>
            <person name="Bills G.F."/>
            <person name="Liu X."/>
            <person name="An Z."/>
        </authorList>
    </citation>
    <scope>NUCLEOTIDE SEQUENCE [LARGE SCALE GENOMIC DNA]</scope>
    <source>
        <strain evidence="6">ATCC 20868 / MF5171</strain>
    </source>
</reference>
<keyword evidence="6" id="KW-1185">Reference proteome</keyword>
<dbReference type="STRING" id="1116229.S3DT07"/>
<dbReference type="HOGENOM" id="CLU_261297_0_0_1"/>
<dbReference type="PANTHER" id="PTHR13561:SF20">
    <property type="entry name" value="DNA TOPOISOMERASE 2-BINDING PROTEIN 1"/>
    <property type="match status" value="1"/>
</dbReference>
<feature type="region of interest" description="Disordered" evidence="3">
    <location>
        <begin position="210"/>
        <end position="246"/>
    </location>
</feature>
<dbReference type="EMBL" id="KE145367">
    <property type="protein sequence ID" value="EPE29568.1"/>
    <property type="molecule type" value="Genomic_DNA"/>
</dbReference>
<feature type="domain" description="BRCT" evidence="4">
    <location>
        <begin position="17"/>
        <end position="90"/>
    </location>
</feature>
<dbReference type="CDD" id="cd12148">
    <property type="entry name" value="fungal_TF_MHR"/>
    <property type="match status" value="1"/>
</dbReference>
<dbReference type="CDD" id="cd18433">
    <property type="entry name" value="BRCT_Rad4_rpt3"/>
    <property type="match status" value="1"/>
</dbReference>
<dbReference type="InterPro" id="IPR001357">
    <property type="entry name" value="BRCT_dom"/>
</dbReference>
<organism evidence="5 6">
    <name type="scientific">Glarea lozoyensis (strain ATCC 20868 / MF5171)</name>
    <dbReference type="NCBI Taxonomy" id="1116229"/>
    <lineage>
        <taxon>Eukaryota</taxon>
        <taxon>Fungi</taxon>
        <taxon>Dikarya</taxon>
        <taxon>Ascomycota</taxon>
        <taxon>Pezizomycotina</taxon>
        <taxon>Leotiomycetes</taxon>
        <taxon>Helotiales</taxon>
        <taxon>Helotiaceae</taxon>
        <taxon>Glarea</taxon>
    </lineage>
</organism>